<protein>
    <submittedName>
        <fullName evidence="2">SAG family member</fullName>
    </submittedName>
</protein>
<dbReference type="InterPro" id="IPR021288">
    <property type="entry name" value="Surface_antigen"/>
</dbReference>
<dbReference type="VEuPathDB" id="ToxoDB:ENH_00035360"/>
<reference evidence="2" key="1">
    <citation type="submission" date="2013-10" db="EMBL/GenBank/DDBJ databases">
        <title>Genomic analysis of the causative agents of coccidiosis in chickens.</title>
        <authorList>
            <person name="Reid A.J."/>
            <person name="Blake D."/>
            <person name="Billington K."/>
            <person name="Browne H."/>
            <person name="Dunn M."/>
            <person name="Hung S."/>
            <person name="Kawahara F."/>
            <person name="Miranda-Saavedra D."/>
            <person name="Mourier T."/>
            <person name="Nagra H."/>
            <person name="Otto T.D."/>
            <person name="Rawlings N."/>
            <person name="Sanchez A."/>
            <person name="Sanders M."/>
            <person name="Subramaniam C."/>
            <person name="Tay Y."/>
            <person name="Dear P."/>
            <person name="Doerig C."/>
            <person name="Gruber A."/>
            <person name="Parkinson J."/>
            <person name="Shirley M."/>
            <person name="Wan K.L."/>
            <person name="Berriman M."/>
            <person name="Tomley F."/>
            <person name="Pain A."/>
        </authorList>
    </citation>
    <scope>NUCLEOTIDE SEQUENCE [LARGE SCALE GENOMIC DNA]</scope>
    <source>
        <strain evidence="2">Houghton</strain>
    </source>
</reference>
<keyword evidence="1" id="KW-0732">Signal</keyword>
<dbReference type="GeneID" id="25473699"/>
<accession>U6MFZ5</accession>
<feature type="signal peptide" evidence="1">
    <location>
        <begin position="1"/>
        <end position="24"/>
    </location>
</feature>
<dbReference type="Proteomes" id="UP000030754">
    <property type="component" value="Unassembled WGS sequence"/>
</dbReference>
<evidence type="ECO:0000313" key="2">
    <source>
        <dbReference type="EMBL" id="CDJ63157.1"/>
    </source>
</evidence>
<proteinExistence type="predicted"/>
<evidence type="ECO:0000256" key="1">
    <source>
        <dbReference type="SAM" id="SignalP"/>
    </source>
</evidence>
<name>U6MFZ5_9EIME</name>
<dbReference type="OrthoDB" id="10312750at2759"/>
<dbReference type="EMBL" id="HG722732">
    <property type="protein sequence ID" value="CDJ63157.1"/>
    <property type="molecule type" value="Genomic_DNA"/>
</dbReference>
<dbReference type="RefSeq" id="XP_013440519.1">
    <property type="nucleotide sequence ID" value="XM_013585065.1"/>
</dbReference>
<evidence type="ECO:0000313" key="3">
    <source>
        <dbReference type="Proteomes" id="UP000030754"/>
    </source>
</evidence>
<dbReference type="AlphaFoldDB" id="U6MFZ5"/>
<keyword evidence="3" id="KW-1185">Reference proteome</keyword>
<organism evidence="2 3">
    <name type="scientific">Eimeria necatrix</name>
    <dbReference type="NCBI Taxonomy" id="51315"/>
    <lineage>
        <taxon>Eukaryota</taxon>
        <taxon>Sar</taxon>
        <taxon>Alveolata</taxon>
        <taxon>Apicomplexa</taxon>
        <taxon>Conoidasida</taxon>
        <taxon>Coccidia</taxon>
        <taxon>Eucoccidiorida</taxon>
        <taxon>Eimeriorina</taxon>
        <taxon>Eimeriidae</taxon>
        <taxon>Eimeria</taxon>
    </lineage>
</organism>
<dbReference type="Pfam" id="PF11054">
    <property type="entry name" value="Surface_antigen"/>
    <property type="match status" value="1"/>
</dbReference>
<sequence>MLKMLRVIRMSIVFASMFCGQTESATTSGTAETLNCLGEMNEARVAAGLPKFGEATKVGQILPEHSPSGKDVAASTLWDQICKKIMGVTGEITEIQKLKGMPAYYAGEKDCKAAVQYWKDGFSLFNNKLPPTYVELGNPEVYNDRGISFVALYNPKASPVASCAFATCTTTGAGPAAAAAQPKSQGGHSARRLQAESQTLTAVICLTNPEALTPGAAPFKEDEWQKIVHAIKGTESGKGSWASQARPSLALGLVITLFAYGLF</sequence>
<gene>
    <name evidence="2" type="ORF">ENH_00035360</name>
</gene>
<reference evidence="2" key="2">
    <citation type="submission" date="2013-10" db="EMBL/GenBank/DDBJ databases">
        <authorList>
            <person name="Aslett M."/>
        </authorList>
    </citation>
    <scope>NUCLEOTIDE SEQUENCE [LARGE SCALE GENOMIC DNA]</scope>
    <source>
        <strain evidence="2">Houghton</strain>
    </source>
</reference>
<feature type="chain" id="PRO_5004676194" evidence="1">
    <location>
        <begin position="25"/>
        <end position="263"/>
    </location>
</feature>